<dbReference type="EMBL" id="JAPQTC020000004">
    <property type="protein sequence ID" value="MDT8505161.1"/>
    <property type="molecule type" value="Genomic_DNA"/>
</dbReference>
<dbReference type="Proteomes" id="UP001074635">
    <property type="component" value="Unassembled WGS sequence"/>
</dbReference>
<accession>A0ABU3MW87</accession>
<keyword evidence="2" id="KW-1185">Reference proteome</keyword>
<dbReference type="InterPro" id="IPR010265">
    <property type="entry name" value="Phage_lambda_TipM"/>
</dbReference>
<dbReference type="RefSeq" id="WP_268378264.1">
    <property type="nucleotide sequence ID" value="NZ_JAPQTC020000004.1"/>
</dbReference>
<organism evidence="1 2">
    <name type="scientific">Alcaligenes nematophilus</name>
    <dbReference type="NCBI Taxonomy" id="2994643"/>
    <lineage>
        <taxon>Bacteria</taxon>
        <taxon>Pseudomonadati</taxon>
        <taxon>Pseudomonadota</taxon>
        <taxon>Betaproteobacteria</taxon>
        <taxon>Burkholderiales</taxon>
        <taxon>Alcaligenaceae</taxon>
        <taxon>Alcaligenes</taxon>
    </lineage>
</organism>
<name>A0ABU3MW87_9BURK</name>
<comment type="caution">
    <text evidence="1">The sequence shown here is derived from an EMBL/GenBank/DDBJ whole genome shotgun (WGS) entry which is preliminary data.</text>
</comment>
<protein>
    <submittedName>
        <fullName evidence="1">Phage tail protein</fullName>
    </submittedName>
</protein>
<evidence type="ECO:0000313" key="2">
    <source>
        <dbReference type="Proteomes" id="UP001074635"/>
    </source>
</evidence>
<reference evidence="1" key="1">
    <citation type="submission" date="2023-08" db="EMBL/GenBank/DDBJ databases">
        <title>Study of Resistomes in environmental pathogenic environmental.</title>
        <authorList>
            <person name="Bhattacharjee A."/>
            <person name="Singh A.K."/>
        </authorList>
    </citation>
    <scope>NUCLEOTIDE SEQUENCE</scope>
    <source>
        <strain evidence="1">S1</strain>
    </source>
</reference>
<dbReference type="Pfam" id="PF05939">
    <property type="entry name" value="Phage_min_tail"/>
    <property type="match status" value="1"/>
</dbReference>
<proteinExistence type="predicted"/>
<evidence type="ECO:0000313" key="1">
    <source>
        <dbReference type="EMBL" id="MDT8505161.1"/>
    </source>
</evidence>
<sequence>MMETFAWAPEQQNLSEEVQFRVLSAKFGDGYEQSAGDGLNARESTWSLTFFGRHDHIDAIKGFLDRHAGWRSFLWAPPGQSTAIVVKCKAYSRPHGGGEAWRLSATFERGFRP</sequence>
<gene>
    <name evidence="1" type="ORF">OYC61_012715</name>
</gene>